<comment type="caution">
    <text evidence="2">The sequence shown here is derived from an EMBL/GenBank/DDBJ whole genome shotgun (WGS) entry which is preliminary data.</text>
</comment>
<feature type="region of interest" description="Disordered" evidence="1">
    <location>
        <begin position="62"/>
        <end position="91"/>
    </location>
</feature>
<feature type="region of interest" description="Disordered" evidence="1">
    <location>
        <begin position="115"/>
        <end position="146"/>
    </location>
</feature>
<organism evidence="2 3">
    <name type="scientific">Apiospora marii</name>
    <dbReference type="NCBI Taxonomy" id="335849"/>
    <lineage>
        <taxon>Eukaryota</taxon>
        <taxon>Fungi</taxon>
        <taxon>Dikarya</taxon>
        <taxon>Ascomycota</taxon>
        <taxon>Pezizomycotina</taxon>
        <taxon>Sordariomycetes</taxon>
        <taxon>Xylariomycetidae</taxon>
        <taxon>Amphisphaeriales</taxon>
        <taxon>Apiosporaceae</taxon>
        <taxon>Apiospora</taxon>
    </lineage>
</organism>
<gene>
    <name evidence="2" type="ORF">PG991_001600</name>
</gene>
<evidence type="ECO:0000256" key="1">
    <source>
        <dbReference type="SAM" id="MobiDB-lite"/>
    </source>
</evidence>
<proteinExistence type="predicted"/>
<sequence length="178" mass="19925">MLQTILVAIQLKQHARPTTLEARADAAEATATVETGSATERQQAENMVQISYHSIRAMVGSAEGNDTSSDVEDTNPEEQERQLQSRKPERDDSAMWLYGLVFSPTIDAEAQELQGTKADELSSQDKSEATSQRTTQELEIHHRQDEGPLQLFVREVPKERDVVNELLSEWTTLTEKGD</sequence>
<dbReference type="EMBL" id="JAQQWI010000004">
    <property type="protein sequence ID" value="KAK8036463.1"/>
    <property type="molecule type" value="Genomic_DNA"/>
</dbReference>
<name>A0ABR1SQ49_9PEZI</name>
<keyword evidence="3" id="KW-1185">Reference proteome</keyword>
<evidence type="ECO:0000313" key="2">
    <source>
        <dbReference type="EMBL" id="KAK8036463.1"/>
    </source>
</evidence>
<feature type="compositionally biased region" description="Basic and acidic residues" evidence="1">
    <location>
        <begin position="78"/>
        <end position="91"/>
    </location>
</feature>
<accession>A0ABR1SQ49</accession>
<feature type="compositionally biased region" description="Basic and acidic residues" evidence="1">
    <location>
        <begin position="117"/>
        <end position="128"/>
    </location>
</feature>
<evidence type="ECO:0000313" key="3">
    <source>
        <dbReference type="Proteomes" id="UP001396898"/>
    </source>
</evidence>
<reference evidence="2 3" key="1">
    <citation type="submission" date="2023-01" db="EMBL/GenBank/DDBJ databases">
        <title>Analysis of 21 Apiospora genomes using comparative genomics revels a genus with tremendous synthesis potential of carbohydrate active enzymes and secondary metabolites.</title>
        <authorList>
            <person name="Sorensen T."/>
        </authorList>
    </citation>
    <scope>NUCLEOTIDE SEQUENCE [LARGE SCALE GENOMIC DNA]</scope>
    <source>
        <strain evidence="2 3">CBS 20057</strain>
    </source>
</reference>
<dbReference type="Proteomes" id="UP001396898">
    <property type="component" value="Unassembled WGS sequence"/>
</dbReference>
<feature type="compositionally biased region" description="Basic and acidic residues" evidence="1">
    <location>
        <begin position="136"/>
        <end position="146"/>
    </location>
</feature>
<protein>
    <submittedName>
        <fullName evidence="2">Uncharacterized protein</fullName>
    </submittedName>
</protein>